<keyword evidence="2" id="KW-1185">Reference proteome</keyword>
<protein>
    <submittedName>
        <fullName evidence="1">Uncharacterized protein</fullName>
    </submittedName>
</protein>
<evidence type="ECO:0000313" key="1">
    <source>
        <dbReference type="EMBL" id="QZA59013.1"/>
    </source>
</evidence>
<dbReference type="EMBL" id="CP075585">
    <property type="protein sequence ID" value="QZA59013.1"/>
    <property type="molecule type" value="Genomic_DNA"/>
</dbReference>
<dbReference type="RefSeq" id="WP_194845093.1">
    <property type="nucleotide sequence ID" value="NZ_CP075585.1"/>
</dbReference>
<name>A0ABX8Z3W5_9BACT</name>
<dbReference type="Proteomes" id="UP000822862">
    <property type="component" value="Chromosome"/>
</dbReference>
<evidence type="ECO:0000313" key="2">
    <source>
        <dbReference type="Proteomes" id="UP000822862"/>
    </source>
</evidence>
<sequence>MSIQPFSQPRIKFLDPVRFDSPYRLPIFAITMSSGFWIGKYVARYCILCLIPFQEKEAI</sequence>
<proteinExistence type="predicted"/>
<reference evidence="1 2" key="1">
    <citation type="submission" date="2021-05" db="EMBL/GenBank/DDBJ databases">
        <title>Ecology and evolution of chlamydial symbionts of arthropods.</title>
        <authorList>
            <person name="Halter T."/>
            <person name="Sixt B.S."/>
            <person name="Toenshoff E.R."/>
            <person name="Koestlbacher S."/>
            <person name="Schulz F."/>
            <person name="Kostanjsek R."/>
            <person name="Collingro A."/>
            <person name="Hendrickx F."/>
            <person name="Horn M."/>
        </authorList>
    </citation>
    <scope>NUCLEOTIDE SEQUENCE [LARGE SCALE GENOMIC DNA]</scope>
    <source>
        <strain evidence="1 2">15C</strain>
    </source>
</reference>
<gene>
    <name evidence="1" type="ORF">RHAB15C_0000897</name>
</gene>
<organism evidence="1 2">
    <name type="scientific">Candidatus Rhabdochlamydia porcellionis</name>
    <dbReference type="NCBI Taxonomy" id="225148"/>
    <lineage>
        <taxon>Bacteria</taxon>
        <taxon>Pseudomonadati</taxon>
        <taxon>Chlamydiota</taxon>
        <taxon>Chlamydiia</taxon>
        <taxon>Parachlamydiales</taxon>
        <taxon>Candidatus Rhabdochlamydiaceae</taxon>
        <taxon>Candidatus Rhabdochlamydia</taxon>
    </lineage>
</organism>
<accession>A0ABX8Z3W5</accession>